<organismHost>
    <name type="scientific">Homo sapiens</name>
    <name type="common">Human</name>
    <dbReference type="NCBI Taxonomy" id="9606"/>
</organismHost>
<proteinExistence type="predicted"/>
<dbReference type="InterPro" id="IPR005004">
    <property type="entry name" value="Poxvirus_C4/C10"/>
</dbReference>
<dbReference type="PIRSF" id="PIRSF003698">
    <property type="entry name" value="VAC_C10L"/>
    <property type="match status" value="1"/>
</dbReference>
<evidence type="ECO:0000313" key="2">
    <source>
        <dbReference type="Proteomes" id="UP000008596"/>
    </source>
</evidence>
<dbReference type="KEGG" id="vg:2943623"/>
<dbReference type="Proteomes" id="UP000008596">
    <property type="component" value="Segment"/>
</dbReference>
<name>Q6TV05_YMTV5</name>
<reference evidence="1 2" key="3">
    <citation type="journal article" date="2003" name="Proc. Natl. Acad. Sci. U.S.A.">
        <title>A secreted high-affinity inhibitor of human TNF from Tanapox virus.</title>
        <authorList>
            <person name="Brunetti C.R."/>
            <person name="Paulose-Murphy M."/>
            <person name="Singh R."/>
            <person name="Qin J."/>
            <person name="Barrett J.W."/>
            <person name="Tardivel A."/>
            <person name="Schneider P."/>
            <person name="Essani K."/>
            <person name="McFadden G."/>
        </authorList>
    </citation>
    <scope>NUCLEOTIDE SEQUENCE [LARGE SCALE GENOMIC DNA]</scope>
    <source>
        <strain evidence="2">VR587</strain>
    </source>
</reference>
<dbReference type="GeneID" id="2943623"/>
<accession>Q6TV05</accession>
<organismHost>
    <name type="scientific">Macaca</name>
    <name type="common">macaques</name>
    <dbReference type="NCBI Taxonomy" id="9539"/>
</organismHost>
<organismHost>
    <name type="scientific">Erythrocebus patas</name>
    <name type="common">Red guenon</name>
    <name type="synonym">Cercopithecus patas</name>
    <dbReference type="NCBI Taxonomy" id="9538"/>
</organismHost>
<reference evidence="1 2" key="2">
    <citation type="journal article" date="2003" name="J. Virol.">
        <title>Complete genomic sequence and comparative analysis of the tumorigenic poxvirus Yaba monkey tumor virus.</title>
        <authorList>
            <person name="Brunetti C.R."/>
            <person name="Amano H."/>
            <person name="Ueda Y."/>
            <person name="Qin J."/>
            <person name="Miyamura T."/>
            <person name="Suzuki T."/>
            <person name="Li X."/>
            <person name="Barrett J.W."/>
            <person name="McFadden G."/>
        </authorList>
    </citation>
    <scope>NUCLEOTIDE SEQUENCE [LARGE SCALE GENOMIC DNA]</scope>
    <source>
        <strain evidence="2">VR587</strain>
    </source>
</reference>
<dbReference type="Pfam" id="PF03336">
    <property type="entry name" value="Pox_C4_C10"/>
    <property type="match status" value="1"/>
</dbReference>
<reference evidence="1 2" key="1">
    <citation type="journal article" date="1995" name="J. Gen. Virol.">
        <title>Identification and characterization of the thymidine kinase gene of Yaba virus.</title>
        <authorList>
            <person name="Amano H."/>
            <person name="Ueda Y."/>
            <person name="Miyamura T."/>
        </authorList>
    </citation>
    <scope>NUCLEOTIDE SEQUENCE [LARGE SCALE GENOMIC DNA]</scope>
    <source>
        <strain evidence="2">VR587</strain>
    </source>
</reference>
<protein>
    <submittedName>
        <fullName evidence="1">1L</fullName>
    </submittedName>
</protein>
<sequence>MEVITDGVLRLKIFADEFKNIKEEIKFMLNSWDDSDVLRRRNSIPCEVVAVGKNKRTIPVFDAVKRVLSFSLGDYDVCVGDHLTVVKCFKGAGFDNRFNILTGDDGRRGVEYSLVVHLSIPEDGGETDICVSGNTVISTTEDFLLEDGCSQLSNVVSEGEKIVAAIKVFLKRKDKDVIFTLARSLRDVKFYDKEGDRDLCYSLVDVNSPFAEVERFGVISDRSGKCLLVNRHQKLVKKAIVEKTFADMCAEIAFEGFYDLVNVDGKDVAWKELGAVEEDIWVPSSEDDYSFLKELVDHVSCNLKTKVGYYVLSTCDDETLYVSFNVIRCYFSMR</sequence>
<evidence type="ECO:0000313" key="1">
    <source>
        <dbReference type="EMBL" id="AAR07364.1"/>
    </source>
</evidence>
<dbReference type="RefSeq" id="NP_938263.1">
    <property type="nucleotide sequence ID" value="NC_005179.1"/>
</dbReference>
<organismHost>
    <name type="scientific">Papio hamadryas</name>
    <name type="common">Hamadryas baboon</name>
    <dbReference type="NCBI Taxonomy" id="9557"/>
</organismHost>
<keyword evidence="2" id="KW-1185">Reference proteome</keyword>
<organism evidence="1 2">
    <name type="scientific">Yaba monkey tumor virus (strain VR587)</name>
    <name type="common">YMTV</name>
    <dbReference type="NCBI Taxonomy" id="928314"/>
    <lineage>
        <taxon>Viruses</taxon>
        <taxon>Varidnaviria</taxon>
        <taxon>Bamfordvirae</taxon>
        <taxon>Nucleocytoviricota</taxon>
        <taxon>Pokkesviricetes</taxon>
        <taxon>Chitovirales</taxon>
        <taxon>Poxviridae</taxon>
        <taxon>Chordopoxvirinae</taxon>
        <taxon>Yatapoxvirus</taxon>
        <taxon>Yatapoxvirus yabapox</taxon>
        <taxon>Yaba monkey tumor virus</taxon>
    </lineage>
</organism>
<dbReference type="EMBL" id="AY386371">
    <property type="protein sequence ID" value="AAR07364.1"/>
    <property type="molecule type" value="Genomic_DNA"/>
</dbReference>